<dbReference type="EMBL" id="CP003466">
    <property type="protein sequence ID" value="AFT69342.1"/>
    <property type="molecule type" value="Genomic_DNA"/>
</dbReference>
<dbReference type="PANTHER" id="PTHR32552">
    <property type="entry name" value="FERRICHROME IRON RECEPTOR-RELATED"/>
    <property type="match status" value="1"/>
</dbReference>
<dbReference type="Gene3D" id="2.40.170.20">
    <property type="entry name" value="TonB-dependent receptor, beta-barrel domain"/>
    <property type="match status" value="1"/>
</dbReference>
<feature type="signal peptide" evidence="16">
    <location>
        <begin position="1"/>
        <end position="35"/>
    </location>
</feature>
<dbReference type="NCBIfam" id="TIGR01783">
    <property type="entry name" value="TonB-siderophor"/>
    <property type="match status" value="1"/>
</dbReference>
<dbReference type="CDD" id="cd01347">
    <property type="entry name" value="ligand_gated_channel"/>
    <property type="match status" value="1"/>
</dbReference>
<dbReference type="InterPro" id="IPR039426">
    <property type="entry name" value="TonB-dep_rcpt-like"/>
</dbReference>
<dbReference type="GO" id="GO:0038023">
    <property type="term" value="F:signaling receptor activity"/>
    <property type="evidence" value="ECO:0007669"/>
    <property type="project" value="InterPro"/>
</dbReference>
<accession>K0CCE8</accession>
<organism evidence="19 20">
    <name type="scientific">Alcanivorax dieselolei (strain DSM 16502 / CGMCC 1.3690 / MCCC 1A00001 / B-5)</name>
    <name type="common">Alloalcanivorax dieselolei</name>
    <dbReference type="NCBI Taxonomy" id="930169"/>
    <lineage>
        <taxon>Bacteria</taxon>
        <taxon>Pseudomonadati</taxon>
        <taxon>Pseudomonadota</taxon>
        <taxon>Gammaproteobacteria</taxon>
        <taxon>Oceanospirillales</taxon>
        <taxon>Alcanivoracaceae</taxon>
        <taxon>Alloalcanivorax</taxon>
    </lineage>
</organism>
<evidence type="ECO:0000256" key="8">
    <source>
        <dbReference type="ARBA" id="ARBA00023004"/>
    </source>
</evidence>
<dbReference type="OrthoDB" id="127311at2"/>
<feature type="domain" description="TonB-dependent receptor plug" evidence="18">
    <location>
        <begin position="79"/>
        <end position="182"/>
    </location>
</feature>
<dbReference type="InterPro" id="IPR000531">
    <property type="entry name" value="Beta-barrel_TonB"/>
</dbReference>
<evidence type="ECO:0000256" key="5">
    <source>
        <dbReference type="ARBA" id="ARBA00022496"/>
    </source>
</evidence>
<dbReference type="AlphaFoldDB" id="K0CCE8"/>
<dbReference type="STRING" id="930169.B5T_01058"/>
<keyword evidence="13 14" id="KW-0998">Cell outer membrane</keyword>
<dbReference type="Pfam" id="PF00593">
    <property type="entry name" value="TonB_dep_Rec_b-barrel"/>
    <property type="match status" value="1"/>
</dbReference>
<evidence type="ECO:0000256" key="16">
    <source>
        <dbReference type="SAM" id="SignalP"/>
    </source>
</evidence>
<evidence type="ECO:0000259" key="18">
    <source>
        <dbReference type="Pfam" id="PF07715"/>
    </source>
</evidence>
<feature type="domain" description="TonB-dependent receptor-like beta-barrel" evidence="17">
    <location>
        <begin position="253"/>
        <end position="719"/>
    </location>
</feature>
<keyword evidence="12 19" id="KW-0675">Receptor</keyword>
<protein>
    <submittedName>
        <fullName evidence="19">Ferrioxamine receptor</fullName>
    </submittedName>
</protein>
<name>K0CCE8_ALCDB</name>
<keyword evidence="11 14" id="KW-0472">Membrane</keyword>
<dbReference type="HOGENOM" id="CLU_008287_9_0_6"/>
<dbReference type="InterPro" id="IPR012910">
    <property type="entry name" value="Plug_dom"/>
</dbReference>
<keyword evidence="4 14" id="KW-1134">Transmembrane beta strand</keyword>
<dbReference type="PATRIC" id="fig|930169.3.peg.1044"/>
<dbReference type="PANTHER" id="PTHR32552:SF68">
    <property type="entry name" value="FERRICHROME OUTER MEMBRANE TRANSPORTER_PHAGE RECEPTOR"/>
    <property type="match status" value="1"/>
</dbReference>
<dbReference type="SUPFAM" id="SSF56935">
    <property type="entry name" value="Porins"/>
    <property type="match status" value="1"/>
</dbReference>
<comment type="subcellular location">
    <subcellularLocation>
        <location evidence="1 14">Cell outer membrane</location>
        <topology evidence="1 14">Multi-pass membrane protein</topology>
    </subcellularLocation>
</comment>
<evidence type="ECO:0000256" key="12">
    <source>
        <dbReference type="ARBA" id="ARBA00023170"/>
    </source>
</evidence>
<sequence length="750" mass="83621">MASRSGNTQQRRGRGTRHPLAWAVAATMISSPAWAQDSSGTQQLDTVEVGAQGESALGEADFGYVGQRSLTATKIDTPVSETPRAISIVTREQMEDRASISIADALQYTPSIQANYFGEDNKQDWFVIRGFDQANNGLYRDGTRVYSYGFYSWQIDPFGLERVEILRGAPSALYGQNPPGGAINTVSKRPRSYSSGYVGLEYGSYDRKQLSVDVSGPVGEGHAYRLVALRRDSETRVDDVDAERTLIAPSFKAALGDNTDLTLLASYQKDDSDPYLQFLPTSGVITPNPNGEIDDDVAVGNPDYEKFEREQATLGYEFEHRFSDNTRFQQYTRYQHMKMDLRQMYSLGYMPNSGDSQLLRGLSDEEGDADGINVDNRLIHKWSFNGIDHTLLVGMDYQSLSIDGKTYADPVMGYEAAPGIYAPALLDPYHPSYRDANALVPLRCDFSTGACNPLTEADRQERDIDFYQAGAYLQDQMKFNDRFVFLFGVRYDHATQEYQNKTLSTQQKTRNEEWTTSTGLAYLFDNGVTAYANYSQYFLPVRIEIARAGTNEAKPESGDNVELGLKYQPHGFDGYFNMALFQATKENMATGAALTLQQIGEVENKGVELEAVANITPSLSVIANATFMDPEIKENGNAAQEGNRPEQVAKTLASAWAKYSFLEGPMKGVSVGTGVRYVGDTYGDNDNTREHRVPSFTLWDATVSYQWQDWKFQVAAKNLADKEYVATCSSAYYCWYGDRRNVIASVSYAW</sequence>
<dbReference type="PROSITE" id="PS52016">
    <property type="entry name" value="TONB_DEPENDENT_REC_3"/>
    <property type="match status" value="1"/>
</dbReference>
<dbReference type="KEGG" id="adi:B5T_01058"/>
<dbReference type="Gene3D" id="2.170.130.10">
    <property type="entry name" value="TonB-dependent receptor, plug domain"/>
    <property type="match status" value="1"/>
</dbReference>
<keyword evidence="6 14" id="KW-0812">Transmembrane</keyword>
<evidence type="ECO:0000256" key="13">
    <source>
        <dbReference type="ARBA" id="ARBA00023237"/>
    </source>
</evidence>
<keyword evidence="3 14" id="KW-0813">Transport</keyword>
<evidence type="ECO:0000256" key="3">
    <source>
        <dbReference type="ARBA" id="ARBA00022448"/>
    </source>
</evidence>
<dbReference type="eggNOG" id="COG4773">
    <property type="taxonomic scope" value="Bacteria"/>
</dbReference>
<dbReference type="InterPro" id="IPR037066">
    <property type="entry name" value="Plug_dom_sf"/>
</dbReference>
<proteinExistence type="inferred from homology"/>
<dbReference type="InterPro" id="IPR036942">
    <property type="entry name" value="Beta-barrel_TonB_sf"/>
</dbReference>
<dbReference type="GO" id="GO:0015891">
    <property type="term" value="P:siderophore transport"/>
    <property type="evidence" value="ECO:0007669"/>
    <property type="project" value="InterPro"/>
</dbReference>
<keyword evidence="9" id="KW-0406">Ion transport</keyword>
<feature type="chain" id="PRO_5003829454" evidence="16">
    <location>
        <begin position="36"/>
        <end position="750"/>
    </location>
</feature>
<evidence type="ECO:0000256" key="1">
    <source>
        <dbReference type="ARBA" id="ARBA00004571"/>
    </source>
</evidence>
<dbReference type="FunFam" id="2.170.130.10:FF:000001">
    <property type="entry name" value="Catecholate siderophore TonB-dependent receptor"/>
    <property type="match status" value="1"/>
</dbReference>
<evidence type="ECO:0000256" key="9">
    <source>
        <dbReference type="ARBA" id="ARBA00023065"/>
    </source>
</evidence>
<keyword evidence="20" id="KW-1185">Reference proteome</keyword>
<comment type="similarity">
    <text evidence="2 14 15">Belongs to the TonB-dependent receptor family.</text>
</comment>
<evidence type="ECO:0000256" key="10">
    <source>
        <dbReference type="ARBA" id="ARBA00023077"/>
    </source>
</evidence>
<reference evidence="19 20" key="1">
    <citation type="journal article" date="2012" name="J. Bacteriol.">
        <title>Complete genome sequence of Alcanivorax dieselolei type strain B5.</title>
        <authorList>
            <person name="Lai Q."/>
            <person name="Li W."/>
            <person name="Shao Z."/>
        </authorList>
    </citation>
    <scope>NUCLEOTIDE SEQUENCE [LARGE SCALE GENOMIC DNA]</scope>
    <source>
        <strain evidence="20">DSM 16502 / CGMCC 1.3690 / B-5</strain>
    </source>
</reference>
<evidence type="ECO:0000256" key="2">
    <source>
        <dbReference type="ARBA" id="ARBA00009810"/>
    </source>
</evidence>
<evidence type="ECO:0000256" key="4">
    <source>
        <dbReference type="ARBA" id="ARBA00022452"/>
    </source>
</evidence>
<keyword evidence="8" id="KW-0408">Iron</keyword>
<dbReference type="Proteomes" id="UP000006286">
    <property type="component" value="Chromosome"/>
</dbReference>
<dbReference type="Pfam" id="PF07715">
    <property type="entry name" value="Plug"/>
    <property type="match status" value="1"/>
</dbReference>
<dbReference type="RefSeq" id="WP_014993423.1">
    <property type="nucleotide sequence ID" value="NC_018691.1"/>
</dbReference>
<dbReference type="GO" id="GO:0009279">
    <property type="term" value="C:cell outer membrane"/>
    <property type="evidence" value="ECO:0007669"/>
    <property type="project" value="UniProtKB-SubCell"/>
</dbReference>
<evidence type="ECO:0000256" key="11">
    <source>
        <dbReference type="ARBA" id="ARBA00023136"/>
    </source>
</evidence>
<dbReference type="InterPro" id="IPR010105">
    <property type="entry name" value="TonB_sidphr_rcpt"/>
</dbReference>
<keyword evidence="5" id="KW-0410">Iron transport</keyword>
<keyword evidence="10 15" id="KW-0798">TonB box</keyword>
<dbReference type="GO" id="GO:0015344">
    <property type="term" value="F:siderophore uptake transmembrane transporter activity"/>
    <property type="evidence" value="ECO:0007669"/>
    <property type="project" value="TreeGrafter"/>
</dbReference>
<evidence type="ECO:0000256" key="15">
    <source>
        <dbReference type="RuleBase" id="RU003357"/>
    </source>
</evidence>
<evidence type="ECO:0000313" key="20">
    <source>
        <dbReference type="Proteomes" id="UP000006286"/>
    </source>
</evidence>
<keyword evidence="7 16" id="KW-0732">Signal</keyword>
<evidence type="ECO:0000256" key="14">
    <source>
        <dbReference type="PROSITE-ProRule" id="PRU01360"/>
    </source>
</evidence>
<evidence type="ECO:0000256" key="6">
    <source>
        <dbReference type="ARBA" id="ARBA00022692"/>
    </source>
</evidence>
<evidence type="ECO:0000256" key="7">
    <source>
        <dbReference type="ARBA" id="ARBA00022729"/>
    </source>
</evidence>
<gene>
    <name evidence="19" type="primary">foxA</name>
    <name evidence="19" type="ordered locus">B5T_01058</name>
</gene>
<evidence type="ECO:0000313" key="19">
    <source>
        <dbReference type="EMBL" id="AFT69342.1"/>
    </source>
</evidence>
<evidence type="ECO:0000259" key="17">
    <source>
        <dbReference type="Pfam" id="PF00593"/>
    </source>
</evidence>